<dbReference type="PANTHER" id="PTHR42855:SF2">
    <property type="entry name" value="DRUG RESISTANCE ABC TRANSPORTER,ATP-BINDING PROTEIN"/>
    <property type="match status" value="1"/>
</dbReference>
<dbReference type="RefSeq" id="WP_136946413.1">
    <property type="nucleotide sequence ID" value="NZ_SWFM01000001.1"/>
</dbReference>
<name>A0A4U1MMN9_9BACL</name>
<accession>A0A4U1MMN9</accession>
<dbReference type="InterPro" id="IPR003593">
    <property type="entry name" value="AAA+_ATPase"/>
</dbReference>
<evidence type="ECO:0000256" key="1">
    <source>
        <dbReference type="ARBA" id="ARBA00022741"/>
    </source>
</evidence>
<dbReference type="InterPro" id="IPR003439">
    <property type="entry name" value="ABC_transporter-like_ATP-bd"/>
</dbReference>
<evidence type="ECO:0000313" key="6">
    <source>
        <dbReference type="Proteomes" id="UP000310541"/>
    </source>
</evidence>
<dbReference type="SMART" id="SM00382">
    <property type="entry name" value="AAA"/>
    <property type="match status" value="2"/>
</dbReference>
<organism evidence="5 6">
    <name type="scientific">Guptibacillus hwajinpoensis</name>
    <dbReference type="NCBI Taxonomy" id="208199"/>
    <lineage>
        <taxon>Bacteria</taxon>
        <taxon>Bacillati</taxon>
        <taxon>Bacillota</taxon>
        <taxon>Bacilli</taxon>
        <taxon>Bacillales</taxon>
        <taxon>Guptibacillaceae</taxon>
        <taxon>Guptibacillus</taxon>
    </lineage>
</organism>
<dbReference type="PANTHER" id="PTHR42855">
    <property type="entry name" value="ABC TRANSPORTER ATP-BINDING SUBUNIT"/>
    <property type="match status" value="1"/>
</dbReference>
<sequence length="622" mass="71074">MMVCTAQSISKMLGGNSIFEDITFEINEKERVGIVGRNGSGKTTLFQLLAGIEDVDEGDIHYKKGTKIGYLAQIPEYPGYTVTDVMRQAFKHLEETAKRMRELESVMANGDESNSVLKVYGELQDEFTRKGGYGIEPAIQNVANGLGIQELLTASFERLSGGEKTKVTLGLMLLQEPEMLLLDEPTNHLDVEAVEWLEAFLKQYNGTVLIISHDRYFLDEVVTKVMDLEEGELTVYHGSYSDFVKQKEEMLLAEFAAYQEQQKKIKKMKEAIKRLKEWANQANPPNAALHKRARNMERALERINKIKRPVLERKKMGLAFDVNDRSGNDVITFQNVSAGYDGKHLLSQVDWHVRYKERVAIVGRNGSGKTTLLNVLLGNLTPEQGKVNIGGSVKVGYLSQHVLEDRGEERLLDVYRETAKVTEGDARHALAKFLFYGYNVFAKISSLSGGEKMRLRLAQLMSKDLNLLVLDEPTNHLDIDSREVLEDALEKFPGTIICVSHDRYLLNKCFPVTYWLDNGKLHHYVHSYSVAREKHKQVMEAVYEEETRQEVKQEAKPKYEKKKSLNEGQVENQVEELEKKIYEVEVKLEQGKAHQEIVALFVEKEKLELEREELYEMLLEEE</sequence>
<dbReference type="InterPro" id="IPR027417">
    <property type="entry name" value="P-loop_NTPase"/>
</dbReference>
<evidence type="ECO:0000256" key="3">
    <source>
        <dbReference type="SAM" id="Coils"/>
    </source>
</evidence>
<dbReference type="GO" id="GO:0016887">
    <property type="term" value="F:ATP hydrolysis activity"/>
    <property type="evidence" value="ECO:0007669"/>
    <property type="project" value="InterPro"/>
</dbReference>
<dbReference type="Proteomes" id="UP000310541">
    <property type="component" value="Unassembled WGS sequence"/>
</dbReference>
<dbReference type="GO" id="GO:0005524">
    <property type="term" value="F:ATP binding"/>
    <property type="evidence" value="ECO:0007669"/>
    <property type="project" value="UniProtKB-KW"/>
</dbReference>
<evidence type="ECO:0000259" key="4">
    <source>
        <dbReference type="PROSITE" id="PS50893"/>
    </source>
</evidence>
<dbReference type="FunFam" id="3.40.50.300:FF:001807">
    <property type="entry name" value="ABC transporter ATP-binding protein"/>
    <property type="match status" value="1"/>
</dbReference>
<keyword evidence="1" id="KW-0547">Nucleotide-binding</keyword>
<dbReference type="CDD" id="cd03221">
    <property type="entry name" value="ABCF_EF-3"/>
    <property type="match status" value="2"/>
</dbReference>
<feature type="domain" description="ABC transporter" evidence="4">
    <location>
        <begin position="4"/>
        <end position="255"/>
    </location>
</feature>
<dbReference type="AlphaFoldDB" id="A0A4U1MMN9"/>
<proteinExistence type="predicted"/>
<dbReference type="Pfam" id="PF12848">
    <property type="entry name" value="ABC_tran_Xtn"/>
    <property type="match status" value="1"/>
</dbReference>
<dbReference type="OrthoDB" id="9760950at2"/>
<protein>
    <submittedName>
        <fullName evidence="5">ABC-F family ATP-binding cassette domain-containing protein</fullName>
    </submittedName>
</protein>
<dbReference type="InterPro" id="IPR051309">
    <property type="entry name" value="ABCF_ATPase"/>
</dbReference>
<dbReference type="Gene3D" id="3.40.50.300">
    <property type="entry name" value="P-loop containing nucleotide triphosphate hydrolases"/>
    <property type="match status" value="2"/>
</dbReference>
<dbReference type="Pfam" id="PF00005">
    <property type="entry name" value="ABC_tran"/>
    <property type="match status" value="2"/>
</dbReference>
<feature type="domain" description="ABC transporter" evidence="4">
    <location>
        <begin position="331"/>
        <end position="543"/>
    </location>
</feature>
<comment type="caution">
    <text evidence="5">The sequence shown here is derived from an EMBL/GenBank/DDBJ whole genome shotgun (WGS) entry which is preliminary data.</text>
</comment>
<keyword evidence="3" id="KW-0175">Coiled coil</keyword>
<keyword evidence="2 5" id="KW-0067">ATP-binding</keyword>
<reference evidence="5 6" key="1">
    <citation type="submission" date="2019-04" db="EMBL/GenBank/DDBJ databases">
        <title>Genome sequence of Bacillus hwajinpoensis strain Y2.</title>
        <authorList>
            <person name="Fair J.L."/>
            <person name="Maclea K.S."/>
        </authorList>
    </citation>
    <scope>NUCLEOTIDE SEQUENCE [LARGE SCALE GENOMIC DNA]</scope>
    <source>
        <strain evidence="5 6">Y2</strain>
    </source>
</reference>
<evidence type="ECO:0000313" key="5">
    <source>
        <dbReference type="EMBL" id="TKD72563.1"/>
    </source>
</evidence>
<evidence type="ECO:0000256" key="2">
    <source>
        <dbReference type="ARBA" id="ARBA00022840"/>
    </source>
</evidence>
<feature type="coiled-coil region" evidence="3">
    <location>
        <begin position="567"/>
        <end position="594"/>
    </location>
</feature>
<dbReference type="EMBL" id="SWFM01000001">
    <property type="protein sequence ID" value="TKD72563.1"/>
    <property type="molecule type" value="Genomic_DNA"/>
</dbReference>
<dbReference type="SUPFAM" id="SSF52540">
    <property type="entry name" value="P-loop containing nucleoside triphosphate hydrolases"/>
    <property type="match status" value="2"/>
</dbReference>
<dbReference type="NCBIfam" id="NF000355">
    <property type="entry name" value="ribo_prot_ABC_F"/>
    <property type="match status" value="1"/>
</dbReference>
<dbReference type="InterPro" id="IPR032781">
    <property type="entry name" value="ABC_tran_Xtn"/>
</dbReference>
<dbReference type="PROSITE" id="PS50893">
    <property type="entry name" value="ABC_TRANSPORTER_2"/>
    <property type="match status" value="2"/>
</dbReference>
<dbReference type="InterPro" id="IPR017871">
    <property type="entry name" value="ABC_transporter-like_CS"/>
</dbReference>
<dbReference type="FunFam" id="3.40.50.300:FF:000011">
    <property type="entry name" value="Putative ABC transporter ATP-binding component"/>
    <property type="match status" value="1"/>
</dbReference>
<dbReference type="PROSITE" id="PS00211">
    <property type="entry name" value="ABC_TRANSPORTER_1"/>
    <property type="match status" value="2"/>
</dbReference>
<gene>
    <name evidence="5" type="ORF">FBF83_07245</name>
</gene>
<feature type="coiled-coil region" evidence="3">
    <location>
        <begin position="258"/>
        <end position="306"/>
    </location>
</feature>